<evidence type="ECO:0000256" key="1">
    <source>
        <dbReference type="ARBA" id="ARBA00008609"/>
    </source>
</evidence>
<dbReference type="GO" id="GO:0005739">
    <property type="term" value="C:mitochondrion"/>
    <property type="evidence" value="ECO:0007669"/>
    <property type="project" value="TreeGrafter"/>
</dbReference>
<dbReference type="InterPro" id="IPR029043">
    <property type="entry name" value="GcvT/YgfZ_C"/>
</dbReference>
<dbReference type="AlphaFoldDB" id="A0A835TVY9"/>
<evidence type="ECO:0000259" key="11">
    <source>
        <dbReference type="Pfam" id="PF08669"/>
    </source>
</evidence>
<evidence type="ECO:0000256" key="2">
    <source>
        <dbReference type="ARBA" id="ARBA00011690"/>
    </source>
</evidence>
<organism evidence="12">
    <name type="scientific">Lamprotornis superbus</name>
    <dbReference type="NCBI Taxonomy" id="245042"/>
    <lineage>
        <taxon>Eukaryota</taxon>
        <taxon>Metazoa</taxon>
        <taxon>Chordata</taxon>
        <taxon>Craniata</taxon>
        <taxon>Vertebrata</taxon>
        <taxon>Euteleostomi</taxon>
        <taxon>Archelosauria</taxon>
        <taxon>Archosauria</taxon>
        <taxon>Dinosauria</taxon>
        <taxon>Saurischia</taxon>
        <taxon>Theropoda</taxon>
        <taxon>Coelurosauria</taxon>
        <taxon>Aves</taxon>
        <taxon>Neognathae</taxon>
        <taxon>Neoaves</taxon>
        <taxon>Telluraves</taxon>
        <taxon>Australaves</taxon>
        <taxon>Passeriformes</taxon>
        <taxon>Sturnidae</taxon>
        <taxon>Lamprotornis</taxon>
    </lineage>
</organism>
<dbReference type="FunFam" id="3.30.70.1400:FF:000001">
    <property type="entry name" value="Aminomethyltransferase"/>
    <property type="match status" value="1"/>
</dbReference>
<dbReference type="InterPro" id="IPR006222">
    <property type="entry name" value="GCVT_N"/>
</dbReference>
<dbReference type="Gene3D" id="4.10.1250.10">
    <property type="entry name" value="Aminomethyltransferase fragment"/>
    <property type="match status" value="1"/>
</dbReference>
<evidence type="ECO:0000256" key="6">
    <source>
        <dbReference type="ARBA" id="ARBA00022679"/>
    </source>
</evidence>
<reference evidence="12" key="1">
    <citation type="submission" date="2020-10" db="EMBL/GenBank/DDBJ databases">
        <title>Feather gene expression reveals the developmental basis of iridescence in African starlings.</title>
        <authorList>
            <person name="Rubenstein D.R."/>
        </authorList>
    </citation>
    <scope>NUCLEOTIDE SEQUENCE</scope>
    <source>
        <strain evidence="12">SS15</strain>
        <tissue evidence="12">Liver</tissue>
    </source>
</reference>
<keyword evidence="5" id="KW-0032">Aminotransferase</keyword>
<evidence type="ECO:0000256" key="7">
    <source>
        <dbReference type="ARBA" id="ARBA00031395"/>
    </source>
</evidence>
<proteinExistence type="inferred from homology"/>
<feature type="domain" description="GCVT N-terminal" evidence="10">
    <location>
        <begin position="1"/>
        <end position="228"/>
    </location>
</feature>
<dbReference type="EC" id="2.1.2.10" evidence="3"/>
<dbReference type="Gene3D" id="2.40.30.110">
    <property type="entry name" value="Aminomethyltransferase beta-barrel domains"/>
    <property type="match status" value="1"/>
</dbReference>
<feature type="binding site" evidence="9">
    <location>
        <position position="168"/>
    </location>
    <ligand>
        <name>substrate</name>
    </ligand>
</feature>
<comment type="caution">
    <text evidence="12">The sequence shown here is derived from an EMBL/GenBank/DDBJ whole genome shotgun (WGS) entry which is preliminary data.</text>
</comment>
<dbReference type="Pfam" id="PF01571">
    <property type="entry name" value="GCV_T"/>
    <property type="match status" value="1"/>
</dbReference>
<dbReference type="Pfam" id="PF08669">
    <property type="entry name" value="GCV_T_C"/>
    <property type="match status" value="1"/>
</dbReference>
<evidence type="ECO:0000259" key="10">
    <source>
        <dbReference type="Pfam" id="PF01571"/>
    </source>
</evidence>
<dbReference type="FunFam" id="3.30.1360.120:FF:000014">
    <property type="entry name" value="Aminomethyltransferase"/>
    <property type="match status" value="1"/>
</dbReference>
<dbReference type="Gene3D" id="3.30.1360.120">
    <property type="entry name" value="Probable tRNA modification gtpase trme, domain 1"/>
    <property type="match status" value="1"/>
</dbReference>
<dbReference type="OrthoDB" id="10263536at2759"/>
<dbReference type="PANTHER" id="PTHR43757:SF16">
    <property type="entry name" value="AMINOMETHYLTRANSFERASE, MITOCHONDRIAL"/>
    <property type="match status" value="1"/>
</dbReference>
<evidence type="ECO:0000313" key="13">
    <source>
        <dbReference type="EMBL" id="KAI1234348.1"/>
    </source>
</evidence>
<dbReference type="PANTHER" id="PTHR43757">
    <property type="entry name" value="AMINOMETHYLTRANSFERASE"/>
    <property type="match status" value="1"/>
</dbReference>
<dbReference type="SUPFAM" id="SSF101790">
    <property type="entry name" value="Aminomethyltransferase beta-barrel domain"/>
    <property type="match status" value="1"/>
</dbReference>
<evidence type="ECO:0000313" key="14">
    <source>
        <dbReference type="Proteomes" id="UP000618051"/>
    </source>
</evidence>
<dbReference type="GO" id="GO:0008483">
    <property type="term" value="F:transaminase activity"/>
    <property type="evidence" value="ECO:0007669"/>
    <property type="project" value="UniProtKB-KW"/>
</dbReference>
<gene>
    <name evidence="13" type="ORF">IHE44_0003390</name>
    <name evidence="12" type="ORF">IHE44_011886</name>
</gene>
<feature type="domain" description="Aminomethyltransferase C-terminal" evidence="11">
    <location>
        <begin position="352"/>
        <end position="402"/>
    </location>
</feature>
<comment type="similarity">
    <text evidence="1">Belongs to the GcvT family.</text>
</comment>
<dbReference type="EMBL" id="JADDUC010000057">
    <property type="protein sequence ID" value="KAG0120946.1"/>
    <property type="molecule type" value="Genomic_DNA"/>
</dbReference>
<dbReference type="InterPro" id="IPR027266">
    <property type="entry name" value="TrmE/GcvT-like"/>
</dbReference>
<evidence type="ECO:0000256" key="4">
    <source>
        <dbReference type="ARBA" id="ARBA00015825"/>
    </source>
</evidence>
<comment type="catalytic activity">
    <reaction evidence="8">
        <text>N(6)-[(R)-S(8)-aminomethyldihydrolipoyl]-L-lysyl-[protein] + (6S)-5,6,7,8-tetrahydrofolate = N(6)-[(R)-dihydrolipoyl]-L-lysyl-[protein] + (6R)-5,10-methylene-5,6,7,8-tetrahydrofolate + NH4(+)</text>
        <dbReference type="Rhea" id="RHEA:16945"/>
        <dbReference type="Rhea" id="RHEA-COMP:10475"/>
        <dbReference type="Rhea" id="RHEA-COMP:10492"/>
        <dbReference type="ChEBI" id="CHEBI:15636"/>
        <dbReference type="ChEBI" id="CHEBI:28938"/>
        <dbReference type="ChEBI" id="CHEBI:57453"/>
        <dbReference type="ChEBI" id="CHEBI:83100"/>
        <dbReference type="ChEBI" id="CHEBI:83143"/>
        <dbReference type="EC" id="2.1.2.10"/>
    </reaction>
</comment>
<evidence type="ECO:0000256" key="3">
    <source>
        <dbReference type="ARBA" id="ARBA00012616"/>
    </source>
</evidence>
<protein>
    <recommendedName>
        <fullName evidence="4">Aminomethyltransferase, mitochondrial</fullName>
        <ecNumber evidence="3">2.1.2.10</ecNumber>
    </recommendedName>
    <alternativeName>
        <fullName evidence="7">Glycine cleavage system T protein</fullName>
    </alternativeName>
</protein>
<dbReference type="InterPro" id="IPR028896">
    <property type="entry name" value="GcvT/YgfZ/DmdA"/>
</dbReference>
<dbReference type="EMBL" id="JADDUC020000015">
    <property type="protein sequence ID" value="KAI1234348.1"/>
    <property type="molecule type" value="Genomic_DNA"/>
</dbReference>
<keyword evidence="14" id="KW-1185">Reference proteome</keyword>
<reference evidence="13 14" key="2">
    <citation type="journal article" date="2021" name="J. Hered.">
        <title>Feather Gene Expression Elucidates the Developmental Basis of Plumage Iridescence in African Starlings.</title>
        <authorList>
            <person name="Rubenstein D.R."/>
            <person name="Corvelo A."/>
            <person name="MacManes M.D."/>
            <person name="Maia R."/>
            <person name="Narzisi G."/>
            <person name="Rousaki A."/>
            <person name="Vandenabeele P."/>
            <person name="Shawkey M.D."/>
            <person name="Solomon J."/>
        </authorList>
    </citation>
    <scope>NUCLEOTIDE SEQUENCE [LARGE SCALE GENOMIC DNA]</scope>
    <source>
        <strain evidence="13">SS15</strain>
    </source>
</reference>
<sequence>MLQTLVYGRDRVRFMESLVVGDIAELKPGQGTLTLLTNEKGGITDDLIVTNTSDHLYVVSNAACADKDLAILRVWGCLSPVGGGDTHPLSPWQDRAAQLQATGSDVRVEVSDNALLALQGPSMARVLQAGLSDDLAKLSFMNSITTTVFGVPGCRVTRCGYTGEDGVEISVPAARAVELAEQLLGVPDVWLAGLAARDSLRLEAGLCLYGNDIDETVTPAEAGLMWTLGRSMATSSLGQAEQQGVPSGYKGTSQVSPTLTHLCRAGKRRRVAMDFPGAAVIMAQVKEKPRRRRVGLTSVGPAIRPHMAILSPEGRPVGRWGQWGWNGHDPELWPWTGAAQALLTPPYPHIPGTVTSGCPSPCLGKNIAMGYVEAAHSRTGTKLTVEVRKKQHPAVITKMPFVPTQYYMAK</sequence>
<comment type="subunit">
    <text evidence="2">The glycine cleavage system is composed of four proteins: P, T, L and H.</text>
</comment>
<name>A0A835TVY9_9PASS</name>
<keyword evidence="6" id="KW-0808">Transferase</keyword>
<dbReference type="PIRSF" id="PIRSF006487">
    <property type="entry name" value="GcvT"/>
    <property type="match status" value="1"/>
</dbReference>
<dbReference type="GO" id="GO:0004047">
    <property type="term" value="F:aminomethyltransferase activity"/>
    <property type="evidence" value="ECO:0007669"/>
    <property type="project" value="UniProtKB-EC"/>
</dbReference>
<dbReference type="Proteomes" id="UP000618051">
    <property type="component" value="Unassembled WGS sequence"/>
</dbReference>
<evidence type="ECO:0000256" key="9">
    <source>
        <dbReference type="PIRSR" id="PIRSR006487-1"/>
    </source>
</evidence>
<dbReference type="Gene3D" id="3.30.70.1400">
    <property type="entry name" value="Aminomethyltransferase beta-barrel domains"/>
    <property type="match status" value="1"/>
</dbReference>
<reference evidence="13" key="3">
    <citation type="submission" date="2022-01" db="EMBL/GenBank/DDBJ databases">
        <authorList>
            <person name="Rubenstein D.R."/>
        </authorList>
    </citation>
    <scope>NUCLEOTIDE SEQUENCE</scope>
    <source>
        <strain evidence="13">SS15</strain>
        <tissue evidence="13">Liver</tissue>
    </source>
</reference>
<evidence type="ECO:0000313" key="12">
    <source>
        <dbReference type="EMBL" id="KAG0120946.1"/>
    </source>
</evidence>
<dbReference type="InterPro" id="IPR013977">
    <property type="entry name" value="GcvT_C"/>
</dbReference>
<accession>A0A835TVY9</accession>
<evidence type="ECO:0000256" key="5">
    <source>
        <dbReference type="ARBA" id="ARBA00022576"/>
    </source>
</evidence>
<dbReference type="SUPFAM" id="SSF103025">
    <property type="entry name" value="Folate-binding domain"/>
    <property type="match status" value="1"/>
</dbReference>
<evidence type="ECO:0000256" key="8">
    <source>
        <dbReference type="ARBA" id="ARBA00047665"/>
    </source>
</evidence>